<dbReference type="Pfam" id="PF00211">
    <property type="entry name" value="Guanylate_cyc"/>
    <property type="match status" value="1"/>
</dbReference>
<accession>A0A938B304</accession>
<dbReference type="SMART" id="SM00044">
    <property type="entry name" value="CYCc"/>
    <property type="match status" value="1"/>
</dbReference>
<dbReference type="EMBL" id="VGLS01000122">
    <property type="protein sequence ID" value="MBM3223290.1"/>
    <property type="molecule type" value="Genomic_DNA"/>
</dbReference>
<feature type="domain" description="Guanylate cyclase" evidence="8">
    <location>
        <begin position="279"/>
        <end position="411"/>
    </location>
</feature>
<dbReference type="InterPro" id="IPR029787">
    <property type="entry name" value="Nucleotide_cyclase"/>
</dbReference>
<dbReference type="FunFam" id="3.30.70.1230:FF:000016">
    <property type="entry name" value="Adenylate/guanylate cyclase domain-containing protein"/>
    <property type="match status" value="1"/>
</dbReference>
<name>A0A938B304_UNCTE</name>
<keyword evidence="5 7" id="KW-1133">Transmembrane helix</keyword>
<dbReference type="PANTHER" id="PTHR43081">
    <property type="entry name" value="ADENYLATE CYCLASE, TERMINAL-DIFFERENTIATION SPECIFIC-RELATED"/>
    <property type="match status" value="1"/>
</dbReference>
<dbReference type="InterPro" id="IPR050697">
    <property type="entry name" value="Adenylyl/Guanylyl_Cyclase_3/4"/>
</dbReference>
<comment type="caution">
    <text evidence="9">The sequence shown here is derived from an EMBL/GenBank/DDBJ whole genome shotgun (WGS) entry which is preliminary data.</text>
</comment>
<evidence type="ECO:0000256" key="4">
    <source>
        <dbReference type="ARBA" id="ARBA00022692"/>
    </source>
</evidence>
<gene>
    <name evidence="9" type="ORF">FJZ47_05740</name>
</gene>
<keyword evidence="6 7" id="KW-0472">Membrane</keyword>
<dbReference type="Gene3D" id="3.30.70.1230">
    <property type="entry name" value="Nucleotide cyclase"/>
    <property type="match status" value="1"/>
</dbReference>
<sequence length="538" mass="60470">VLDNLGNLMSAVCVNIPLENLSAFLAEQQVTPNSRMFIANAKDELIAHYDAQSTTTRDKITGELRMAQVNEAGEPWLVDAFRAYRQRHADGRTEPQTLLGLWQRLSTAWERLVTLGEVPSPLEVFVYPFYQFSLSRTDGRTYITYVVPFPKSFASSWEIFVVLPEEDLLQAVDSMRYQAALTALAILLIALLVGIWLANLLTRPIIRLAAETDKIRHLHLDEVESIDSNIQEIDVMSTALLTTTHGLQAFRKYVPASLVRQLIELGQEAELGGEEVELTTFFSDVAGFTTVSENMPAQALMHHLSEYLEELSQIILEKHGTIDKYMGDSIMAFWGAPVQQMDAPILACHTALLCQRKVMELNTAWARAGKPLLHTRIGMHTGVAVVGNVGSNERMNYTAVGDSINLASRLEGINKLYGTRIIISEATYERVAEHFFCRLLDVVAVKGKTHGQKIYELIDEKTAVLPLALQQFYRDYALGMEAYLQQDWQQAQDIFCDLQQQHTDDPALALFIKRCITFQQQPSAVPEHWDGTVALLEK</sequence>
<evidence type="ECO:0000256" key="7">
    <source>
        <dbReference type="SAM" id="Phobius"/>
    </source>
</evidence>
<evidence type="ECO:0000313" key="10">
    <source>
        <dbReference type="Proteomes" id="UP000712673"/>
    </source>
</evidence>
<dbReference type="CDD" id="cd07302">
    <property type="entry name" value="CHD"/>
    <property type="match status" value="1"/>
</dbReference>
<dbReference type="GO" id="GO:0004016">
    <property type="term" value="F:adenylate cyclase activity"/>
    <property type="evidence" value="ECO:0007669"/>
    <property type="project" value="UniProtKB-ARBA"/>
</dbReference>
<keyword evidence="3" id="KW-1003">Cell membrane</keyword>
<dbReference type="PANTHER" id="PTHR43081:SF1">
    <property type="entry name" value="ADENYLATE CYCLASE, TERMINAL-DIFFERENTIATION SPECIFIC"/>
    <property type="match status" value="1"/>
</dbReference>
<feature type="transmembrane region" description="Helical" evidence="7">
    <location>
        <begin position="179"/>
        <end position="198"/>
    </location>
</feature>
<dbReference type="GO" id="GO:0035556">
    <property type="term" value="P:intracellular signal transduction"/>
    <property type="evidence" value="ECO:0007669"/>
    <property type="project" value="InterPro"/>
</dbReference>
<proteinExistence type="inferred from homology"/>
<dbReference type="GO" id="GO:0006171">
    <property type="term" value="P:cAMP biosynthetic process"/>
    <property type="evidence" value="ECO:0007669"/>
    <property type="project" value="TreeGrafter"/>
</dbReference>
<dbReference type="InterPro" id="IPR001054">
    <property type="entry name" value="A/G_cyclase"/>
</dbReference>
<protein>
    <submittedName>
        <fullName evidence="9">HAMP domain-containing protein</fullName>
    </submittedName>
</protein>
<evidence type="ECO:0000256" key="6">
    <source>
        <dbReference type="ARBA" id="ARBA00023136"/>
    </source>
</evidence>
<dbReference type="PROSITE" id="PS50125">
    <property type="entry name" value="GUANYLATE_CYCLASE_2"/>
    <property type="match status" value="1"/>
</dbReference>
<comment type="similarity">
    <text evidence="2">Belongs to the adenylyl cyclase class-3 family.</text>
</comment>
<feature type="non-terminal residue" evidence="9">
    <location>
        <position position="1"/>
    </location>
</feature>
<evidence type="ECO:0000256" key="1">
    <source>
        <dbReference type="ARBA" id="ARBA00004196"/>
    </source>
</evidence>
<reference evidence="9" key="1">
    <citation type="submission" date="2019-03" db="EMBL/GenBank/DDBJ databases">
        <title>Lake Tanganyika Metagenome-Assembled Genomes (MAGs).</title>
        <authorList>
            <person name="Tran P."/>
        </authorList>
    </citation>
    <scope>NUCLEOTIDE SEQUENCE</scope>
    <source>
        <strain evidence="9">K_DeepCast_65m_m2_066</strain>
    </source>
</reference>
<evidence type="ECO:0000256" key="5">
    <source>
        <dbReference type="ARBA" id="ARBA00022989"/>
    </source>
</evidence>
<evidence type="ECO:0000256" key="2">
    <source>
        <dbReference type="ARBA" id="ARBA00005381"/>
    </source>
</evidence>
<organism evidence="9 10">
    <name type="scientific">Tectimicrobiota bacterium</name>
    <dbReference type="NCBI Taxonomy" id="2528274"/>
    <lineage>
        <taxon>Bacteria</taxon>
        <taxon>Pseudomonadati</taxon>
        <taxon>Nitrospinota/Tectimicrobiota group</taxon>
        <taxon>Candidatus Tectimicrobiota</taxon>
    </lineage>
</organism>
<dbReference type="Proteomes" id="UP000712673">
    <property type="component" value="Unassembled WGS sequence"/>
</dbReference>
<evidence type="ECO:0000313" key="9">
    <source>
        <dbReference type="EMBL" id="MBM3223290.1"/>
    </source>
</evidence>
<dbReference type="AlphaFoldDB" id="A0A938B304"/>
<keyword evidence="4 7" id="KW-0812">Transmembrane</keyword>
<dbReference type="Gene3D" id="3.30.450.20">
    <property type="entry name" value="PAS domain"/>
    <property type="match status" value="1"/>
</dbReference>
<dbReference type="SUPFAM" id="SSF55073">
    <property type="entry name" value="Nucleotide cyclase"/>
    <property type="match status" value="1"/>
</dbReference>
<evidence type="ECO:0000256" key="3">
    <source>
        <dbReference type="ARBA" id="ARBA00022475"/>
    </source>
</evidence>
<evidence type="ECO:0000259" key="8">
    <source>
        <dbReference type="PROSITE" id="PS50125"/>
    </source>
</evidence>
<dbReference type="GO" id="GO:0030313">
    <property type="term" value="C:cell envelope"/>
    <property type="evidence" value="ECO:0007669"/>
    <property type="project" value="UniProtKB-SubCell"/>
</dbReference>
<comment type="subcellular location">
    <subcellularLocation>
        <location evidence="1">Cell envelope</location>
    </subcellularLocation>
</comment>